<dbReference type="eggNOG" id="arCOG01140">
    <property type="taxonomic scope" value="Archaea"/>
</dbReference>
<dbReference type="InterPro" id="IPR058877">
    <property type="entry name" value="JAB/MPN_dom-containing"/>
</dbReference>
<proteinExistence type="predicted"/>
<dbReference type="RefSeq" id="WP_015300152.1">
    <property type="nucleotide sequence ID" value="NC_019964.1"/>
</dbReference>
<dbReference type="GeneID" id="14375115"/>
<organism evidence="1 2">
    <name type="scientific">Halovivax ruber (strain DSM 18193 / JCM 13892 / XH-70)</name>
    <dbReference type="NCBI Taxonomy" id="797302"/>
    <lineage>
        <taxon>Archaea</taxon>
        <taxon>Methanobacteriati</taxon>
        <taxon>Methanobacteriota</taxon>
        <taxon>Stenosarchaea group</taxon>
        <taxon>Halobacteria</taxon>
        <taxon>Halobacteriales</taxon>
        <taxon>Natrialbaceae</taxon>
        <taxon>Halovivax</taxon>
    </lineage>
</organism>
<dbReference type="EMBL" id="CP003050">
    <property type="protein sequence ID" value="AGB15485.1"/>
    <property type="molecule type" value="Genomic_DNA"/>
</dbReference>
<sequence length="135" mass="14390">MVEALLELASANDPDPVSTGISTVPAGELDGDGVESLDPAQSVFAEYLLPDPGNSLTHVFGVELSTPNRSTQGRFVSHPDGVLDVTLRDDLGAVVLVAVPPWEPNETSLRAFDRSGDRLALKLLDAEPPERPFED</sequence>
<evidence type="ECO:0000313" key="2">
    <source>
        <dbReference type="Proteomes" id="UP000010846"/>
    </source>
</evidence>
<dbReference type="KEGG" id="hru:Halru_0861"/>
<dbReference type="AlphaFoldDB" id="L0I7E4"/>
<dbReference type="Pfam" id="PF26422">
    <property type="entry name" value="Halo_JAB_MPN"/>
    <property type="match status" value="1"/>
</dbReference>
<gene>
    <name evidence="1" type="ordered locus">Halru_0861</name>
</gene>
<accession>L0I7E4</accession>
<evidence type="ECO:0000313" key="1">
    <source>
        <dbReference type="EMBL" id="AGB15485.1"/>
    </source>
</evidence>
<reference evidence="1" key="1">
    <citation type="submission" date="2011-09" db="EMBL/GenBank/DDBJ databases">
        <title>Complete sequence of Halovivax ruber XH-70.</title>
        <authorList>
            <consortium name="US DOE Joint Genome Institute"/>
            <person name="Lucas S."/>
            <person name="Han J."/>
            <person name="Lapidus A."/>
            <person name="Cheng J.-F."/>
            <person name="Goodwin L."/>
            <person name="Pitluck S."/>
            <person name="Peters L."/>
            <person name="Mikhailova N."/>
            <person name="Davenport K."/>
            <person name="Detter J.C."/>
            <person name="Han C."/>
            <person name="Tapia R."/>
            <person name="Land M."/>
            <person name="Hauser L."/>
            <person name="Kyrpides N."/>
            <person name="Ivanova N."/>
            <person name="Pagani I."/>
            <person name="Sproer C."/>
            <person name="Anderson I."/>
            <person name="Woyke T."/>
        </authorList>
    </citation>
    <scope>NUCLEOTIDE SEQUENCE</scope>
    <source>
        <strain evidence="1">XH-70</strain>
    </source>
</reference>
<protein>
    <submittedName>
        <fullName evidence="1">Uncharacterized protein</fullName>
    </submittedName>
</protein>
<keyword evidence="2" id="KW-1185">Reference proteome</keyword>
<dbReference type="Proteomes" id="UP000010846">
    <property type="component" value="Chromosome"/>
</dbReference>
<name>L0I7E4_HALRX</name>
<dbReference type="HOGENOM" id="CLU_129109_0_0_2"/>
<dbReference type="OrthoDB" id="210127at2157"/>